<evidence type="ECO:0000313" key="6">
    <source>
        <dbReference type="Proteomes" id="UP000559010"/>
    </source>
</evidence>
<keyword evidence="2" id="KW-0732">Signal</keyword>
<dbReference type="InterPro" id="IPR036116">
    <property type="entry name" value="FN3_sf"/>
</dbReference>
<dbReference type="GO" id="GO:0006508">
    <property type="term" value="P:proteolysis"/>
    <property type="evidence" value="ECO:0007669"/>
    <property type="project" value="InterPro"/>
</dbReference>
<evidence type="ECO:0000259" key="3">
    <source>
        <dbReference type="PROSITE" id="PS50853"/>
    </source>
</evidence>
<organism evidence="5 6">
    <name type="scientific">Marinigracilibium pacificum</name>
    <dbReference type="NCBI Taxonomy" id="2729599"/>
    <lineage>
        <taxon>Bacteria</taxon>
        <taxon>Pseudomonadati</taxon>
        <taxon>Bacteroidota</taxon>
        <taxon>Cytophagia</taxon>
        <taxon>Cytophagales</taxon>
        <taxon>Flammeovirgaceae</taxon>
        <taxon>Marinigracilibium</taxon>
    </lineage>
</organism>
<dbReference type="InterPro" id="IPR050991">
    <property type="entry name" value="ECM_Regulatory_Proteins"/>
</dbReference>
<dbReference type="PROSITE" id="PS50853">
    <property type="entry name" value="FN3"/>
    <property type="match status" value="4"/>
</dbReference>
<dbReference type="RefSeq" id="WP_169677853.1">
    <property type="nucleotide sequence ID" value="NZ_JABBNU010000001.1"/>
</dbReference>
<keyword evidence="1" id="KW-0677">Repeat</keyword>
<dbReference type="PROSITE" id="PS51820">
    <property type="entry name" value="PA14"/>
    <property type="match status" value="1"/>
</dbReference>
<dbReference type="InterPro" id="IPR001375">
    <property type="entry name" value="Peptidase_S9_cat"/>
</dbReference>
<dbReference type="NCBIfam" id="TIGR04183">
    <property type="entry name" value="Por_Secre_tail"/>
    <property type="match status" value="1"/>
</dbReference>
<feature type="signal peptide" evidence="2">
    <location>
        <begin position="1"/>
        <end position="22"/>
    </location>
</feature>
<feature type="domain" description="Fibronectin type-III" evidence="3">
    <location>
        <begin position="600"/>
        <end position="688"/>
    </location>
</feature>
<feature type="domain" description="Fibronectin type-III" evidence="3">
    <location>
        <begin position="857"/>
        <end position="948"/>
    </location>
</feature>
<feature type="domain" description="Fibronectin type-III" evidence="3">
    <location>
        <begin position="953"/>
        <end position="1054"/>
    </location>
</feature>
<proteinExistence type="predicted"/>
<dbReference type="Pfam" id="PF07691">
    <property type="entry name" value="PA14"/>
    <property type="match status" value="1"/>
</dbReference>
<dbReference type="Gene3D" id="3.40.50.1820">
    <property type="entry name" value="alpha/beta hydrolase"/>
    <property type="match status" value="1"/>
</dbReference>
<dbReference type="Gene3D" id="2.60.40.10">
    <property type="entry name" value="Immunoglobulins"/>
    <property type="match status" value="4"/>
</dbReference>
<dbReference type="EMBL" id="JABBNU010000001">
    <property type="protein sequence ID" value="NMM47244.1"/>
    <property type="molecule type" value="Genomic_DNA"/>
</dbReference>
<dbReference type="SUPFAM" id="SSF53474">
    <property type="entry name" value="alpha/beta-Hydrolases"/>
    <property type="match status" value="1"/>
</dbReference>
<dbReference type="PANTHER" id="PTHR46708:SF2">
    <property type="entry name" value="FIBRONECTIN TYPE-III DOMAIN-CONTAINING PROTEIN"/>
    <property type="match status" value="1"/>
</dbReference>
<dbReference type="CDD" id="cd00063">
    <property type="entry name" value="FN3"/>
    <property type="match status" value="4"/>
</dbReference>
<feature type="domain" description="Fibronectin type-III" evidence="3">
    <location>
        <begin position="506"/>
        <end position="597"/>
    </location>
</feature>
<evidence type="ECO:0000256" key="1">
    <source>
        <dbReference type="ARBA" id="ARBA00022737"/>
    </source>
</evidence>
<dbReference type="Pfam" id="PF00041">
    <property type="entry name" value="fn3"/>
    <property type="match status" value="2"/>
</dbReference>
<dbReference type="SMART" id="SM00060">
    <property type="entry name" value="FN3"/>
    <property type="match status" value="4"/>
</dbReference>
<dbReference type="AlphaFoldDB" id="A0A848IYC0"/>
<keyword evidence="6" id="KW-1185">Reference proteome</keyword>
<accession>A0A848IYC0</accession>
<reference evidence="5 6" key="1">
    <citation type="submission" date="2020-04" db="EMBL/GenBank/DDBJ databases">
        <title>Flammeovirgaceae bacterium KN852 isolated from deep sea.</title>
        <authorList>
            <person name="Zhang D.-C."/>
        </authorList>
    </citation>
    <scope>NUCLEOTIDE SEQUENCE [LARGE SCALE GENOMIC DNA]</scope>
    <source>
        <strain evidence="5 6">KN852</strain>
    </source>
</reference>
<dbReference type="GO" id="GO:0008236">
    <property type="term" value="F:serine-type peptidase activity"/>
    <property type="evidence" value="ECO:0007669"/>
    <property type="project" value="InterPro"/>
</dbReference>
<dbReference type="InterPro" id="IPR013783">
    <property type="entry name" value="Ig-like_fold"/>
</dbReference>
<dbReference type="InterPro" id="IPR003961">
    <property type="entry name" value="FN3_dom"/>
</dbReference>
<dbReference type="InterPro" id="IPR011658">
    <property type="entry name" value="PA14_dom"/>
</dbReference>
<dbReference type="InterPro" id="IPR029058">
    <property type="entry name" value="AB_hydrolase_fold"/>
</dbReference>
<evidence type="ECO:0000259" key="4">
    <source>
        <dbReference type="PROSITE" id="PS51820"/>
    </source>
</evidence>
<dbReference type="Proteomes" id="UP000559010">
    <property type="component" value="Unassembled WGS sequence"/>
</dbReference>
<feature type="domain" description="PA14" evidence="4">
    <location>
        <begin position="684"/>
        <end position="838"/>
    </location>
</feature>
<dbReference type="SUPFAM" id="SSF49265">
    <property type="entry name" value="Fibronectin type III"/>
    <property type="match status" value="3"/>
</dbReference>
<feature type="chain" id="PRO_5032999956" evidence="2">
    <location>
        <begin position="23"/>
        <end position="1244"/>
    </location>
</feature>
<comment type="caution">
    <text evidence="5">The sequence shown here is derived from an EMBL/GenBank/DDBJ whole genome shotgun (WGS) entry which is preliminary data.</text>
</comment>
<dbReference type="InterPro" id="IPR037524">
    <property type="entry name" value="PA14/GLEYA"/>
</dbReference>
<dbReference type="InterPro" id="IPR026444">
    <property type="entry name" value="Secre_tail"/>
</dbReference>
<gene>
    <name evidence="5" type="ORF">HH304_02460</name>
</gene>
<name>A0A848IYC0_9BACT</name>
<evidence type="ECO:0000313" key="5">
    <source>
        <dbReference type="EMBL" id="NMM47244.1"/>
    </source>
</evidence>
<evidence type="ECO:0000256" key="2">
    <source>
        <dbReference type="SAM" id="SignalP"/>
    </source>
</evidence>
<protein>
    <submittedName>
        <fullName evidence="5">T9SS type A sorting domain-containing protein</fullName>
    </submittedName>
</protein>
<sequence length="1244" mass="137945">MKKVLIIFAITLIASFTGFTQTAETECPDPSNPSRIGPNGFLYSRLGGNASLRDTIVTDYINMTPWDSERYIPYLFRTGAYGETMDFRMIHPNDWTAESTQKWPLIVMFHGRGERGKKEYYSTPGDRCDMTSQTLINNWINDNKRWRNNDHSMVWSGREHRDWVTSGQYPGFVLFAQEGFGYWVNGPGFTNGYLDFDNVENDPTKEMRMTIELIDYLISLGQVDPDRIYVHGLSSGGSGSWYITMKRPDLIAAASPMSAPGDLSQSQKLSHIPVWLTQGGQDGNPIPAVSHNVMASLRQYGGQEKIYEGEQRIYTEYPNRGHNAWIDTYADPYWMEWMFKQDKTNITIFGDTALCPGSSITMGVDGSFLDYEWKRDGQAIAASTNDITTDIPGQYQVRFLRNIGTQQEWSKWSRPVTVYIREDRTETPEITPLSTTALPPSGSNVTLRGPDGMTSYLWSTGATTQQITVSNIGSYTLEVTAPGECVSLPSAPMVVTRGQGANVPTSPENLRGVVSSETEANLFWDDLSDNETVFEVYRSTSSSGPWSLIARVDANIEYYEDITLNPGTTYYYRVRAINNQGYSNNYTNTISLTTANDNTAPTPPNLTLGSVTENSISLTWDTPEDNSQIVNYNLYQDGVLLVQVNRNDYTVSGLDPNTIYRYTVRAIDAAGNISDHSNQVTAVTTPNGVYYEYYEHLNSINTVDVIGPSVPGGNRFSKTGYAPTFTYDPAERLFNISFIYMSYLDVEVAGYYSFFTSSDDGSKLWVKGNLAVNNDGNHGCRERNSYGNDDGDAVQGIWLEKGRHLLDARYYENSGGECFSVSYEARDINGNVFLSKTTIPATRLFRGPGILPDPPATPTGLSATNITNYQVRLNWNDASNNETGFEVYRSTTSGSGYIMLGTVGQNVEQFIDDTAVPGTDYYYVVKSISNSNTSPASNEASITVTVDNNAPSTPLNLTVMSVGATNIGLSWSASSDDFGVSHYEVYANNNLVSTVSRTTGNGSEMQLMGSTPSTATLITGLTPDTDYDFQVRAVDVGGLQSGFSNTASARTGQEGPLPVEFAYVRAELTDNGNTVTVYWGTALEIDNDYFVIEKSTNGKNFSQIGIVEGNGNSNQLINYSFVDEDVRPKNYYRIKQVDFNGDFDYSEIVSVFRNNSPVKFKVYPNPLVQGSLKVQGEGIIHGDEITYTVFDTYGNPVRTGTTTTDMLLSSEGQTLVHKAELASGMYFLQVVYRNNIYKQKVIIQ</sequence>
<dbReference type="PANTHER" id="PTHR46708">
    <property type="entry name" value="TENASCIN"/>
    <property type="match status" value="1"/>
</dbReference>
<dbReference type="Pfam" id="PF00326">
    <property type="entry name" value="Peptidase_S9"/>
    <property type="match status" value="1"/>
</dbReference>